<evidence type="ECO:0000256" key="2">
    <source>
        <dbReference type="SAM" id="SignalP"/>
    </source>
</evidence>
<dbReference type="AlphaFoldDB" id="A0A418VL12"/>
<gene>
    <name evidence="3" type="ORF">D3877_28615</name>
</gene>
<keyword evidence="2" id="KW-0732">Signal</keyword>
<feature type="chain" id="PRO_5019322701" evidence="2">
    <location>
        <begin position="34"/>
        <end position="372"/>
    </location>
</feature>
<proteinExistence type="predicted"/>
<dbReference type="OrthoDB" id="7305916at2"/>
<reference evidence="3 4" key="1">
    <citation type="submission" date="2018-09" db="EMBL/GenBank/DDBJ databases">
        <authorList>
            <person name="Zhu H."/>
        </authorList>
    </citation>
    <scope>NUCLEOTIDE SEQUENCE [LARGE SCALE GENOMIC DNA]</scope>
    <source>
        <strain evidence="3 4">K2W22B-5</strain>
    </source>
</reference>
<organism evidence="3 4">
    <name type="scientific">Azospirillum cavernae</name>
    <dbReference type="NCBI Taxonomy" id="2320860"/>
    <lineage>
        <taxon>Bacteria</taxon>
        <taxon>Pseudomonadati</taxon>
        <taxon>Pseudomonadota</taxon>
        <taxon>Alphaproteobacteria</taxon>
        <taxon>Rhodospirillales</taxon>
        <taxon>Azospirillaceae</taxon>
        <taxon>Azospirillum</taxon>
    </lineage>
</organism>
<evidence type="ECO:0000256" key="1">
    <source>
        <dbReference type="SAM" id="MobiDB-lite"/>
    </source>
</evidence>
<evidence type="ECO:0000313" key="4">
    <source>
        <dbReference type="Proteomes" id="UP000283458"/>
    </source>
</evidence>
<feature type="compositionally biased region" description="Low complexity" evidence="1">
    <location>
        <begin position="323"/>
        <end position="361"/>
    </location>
</feature>
<sequence length="372" mass="37019">MKTSFYTGTKSGLRAALLLTALALTIPVVPALAQQGAQQTPGATLPPALRAAFVSGNAQQMSAAINTLSGGNPERAAALASQVVVAAEASLATNPQVAIQAAAAAVESVRATPVLTSSPQQTENVLTRAARIYVSPAVQRTAPQLAASVASSSMTIASQTGNSTLIANMAVQSMVVAESVLATNPAAAVQLAGQATRSVGSSAAVQQTAPQQSMSVATSAARIIVNPGAQRVAPEAVAAMTVSITSVVSNPTVYQSSPTAAVQVMANAFAASNSAAITASSPGTTVAVTQAINNASANTTLNNVNTSNASQMNEILAKNVPAQQTAPQTGTGGTVANTPQQNTTTTTTTTTQQAQDPQVADPVRDTSTASAS</sequence>
<feature type="signal peptide" evidence="2">
    <location>
        <begin position="1"/>
        <end position="33"/>
    </location>
</feature>
<protein>
    <submittedName>
        <fullName evidence="3">Uncharacterized protein</fullName>
    </submittedName>
</protein>
<evidence type="ECO:0000313" key="3">
    <source>
        <dbReference type="EMBL" id="RJF76848.1"/>
    </source>
</evidence>
<accession>A0A418VL12</accession>
<comment type="caution">
    <text evidence="3">The sequence shown here is derived from an EMBL/GenBank/DDBJ whole genome shotgun (WGS) entry which is preliminary data.</text>
</comment>
<dbReference type="EMBL" id="QYUL01000006">
    <property type="protein sequence ID" value="RJF76848.1"/>
    <property type="molecule type" value="Genomic_DNA"/>
</dbReference>
<feature type="region of interest" description="Disordered" evidence="1">
    <location>
        <begin position="323"/>
        <end position="372"/>
    </location>
</feature>
<name>A0A418VL12_9PROT</name>
<keyword evidence="4" id="KW-1185">Reference proteome</keyword>
<dbReference type="RefSeq" id="WP_119834200.1">
    <property type="nucleotide sequence ID" value="NZ_QYUL01000006.1"/>
</dbReference>
<dbReference type="Proteomes" id="UP000283458">
    <property type="component" value="Unassembled WGS sequence"/>
</dbReference>